<organism evidence="4 5">
    <name type="scientific">Nocardia jiangsuensis</name>
    <dbReference type="NCBI Taxonomy" id="1691563"/>
    <lineage>
        <taxon>Bacteria</taxon>
        <taxon>Bacillati</taxon>
        <taxon>Actinomycetota</taxon>
        <taxon>Actinomycetes</taxon>
        <taxon>Mycobacteriales</taxon>
        <taxon>Nocardiaceae</taxon>
        <taxon>Nocardia</taxon>
    </lineage>
</organism>
<name>A0ABV8E0Z2_9NOCA</name>
<evidence type="ECO:0000256" key="2">
    <source>
        <dbReference type="SAM" id="SignalP"/>
    </source>
</evidence>
<dbReference type="InterPro" id="IPR007969">
    <property type="entry name" value="DUF732"/>
</dbReference>
<accession>A0ABV8E0Z2</accession>
<feature type="signal peptide" evidence="2">
    <location>
        <begin position="1"/>
        <end position="27"/>
    </location>
</feature>
<dbReference type="Proteomes" id="UP001595696">
    <property type="component" value="Unassembled WGS sequence"/>
</dbReference>
<proteinExistence type="predicted"/>
<gene>
    <name evidence="4" type="ORF">ACFO0B_27635</name>
</gene>
<keyword evidence="2" id="KW-0732">Signal</keyword>
<feature type="region of interest" description="Disordered" evidence="1">
    <location>
        <begin position="26"/>
        <end position="45"/>
    </location>
</feature>
<dbReference type="Pfam" id="PF05305">
    <property type="entry name" value="DUF732"/>
    <property type="match status" value="1"/>
</dbReference>
<evidence type="ECO:0000313" key="4">
    <source>
        <dbReference type="EMBL" id="MFC3965778.1"/>
    </source>
</evidence>
<dbReference type="RefSeq" id="WP_378615944.1">
    <property type="nucleotide sequence ID" value="NZ_JBHSAX010000023.1"/>
</dbReference>
<sequence length="121" mass="12610">MATATRTLSSLFALCAAAAVLAAPATAAPPSGSAGGSSASGCGPRSAADHRFLEDAHYDDSSCALQDSVIQLAHTSCSWLDGRGNSARNRITLAEELSEAVEYPYTFVKAAINAYCPRHRY</sequence>
<keyword evidence="5" id="KW-1185">Reference proteome</keyword>
<evidence type="ECO:0000256" key="1">
    <source>
        <dbReference type="SAM" id="MobiDB-lite"/>
    </source>
</evidence>
<evidence type="ECO:0000259" key="3">
    <source>
        <dbReference type="Pfam" id="PF05305"/>
    </source>
</evidence>
<comment type="caution">
    <text evidence="4">The sequence shown here is derived from an EMBL/GenBank/DDBJ whole genome shotgun (WGS) entry which is preliminary data.</text>
</comment>
<feature type="domain" description="DUF732" evidence="3">
    <location>
        <begin position="49"/>
        <end position="117"/>
    </location>
</feature>
<protein>
    <submittedName>
        <fullName evidence="4">DUF732 domain-containing protein</fullName>
    </submittedName>
</protein>
<reference evidence="5" key="1">
    <citation type="journal article" date="2019" name="Int. J. Syst. Evol. Microbiol.">
        <title>The Global Catalogue of Microorganisms (GCM) 10K type strain sequencing project: providing services to taxonomists for standard genome sequencing and annotation.</title>
        <authorList>
            <consortium name="The Broad Institute Genomics Platform"/>
            <consortium name="The Broad Institute Genome Sequencing Center for Infectious Disease"/>
            <person name="Wu L."/>
            <person name="Ma J."/>
        </authorList>
    </citation>
    <scope>NUCLEOTIDE SEQUENCE [LARGE SCALE GENOMIC DNA]</scope>
    <source>
        <strain evidence="5">CGMCC 4.7330</strain>
    </source>
</reference>
<dbReference type="EMBL" id="JBHSAX010000023">
    <property type="protein sequence ID" value="MFC3965778.1"/>
    <property type="molecule type" value="Genomic_DNA"/>
</dbReference>
<feature type="chain" id="PRO_5046595255" evidence="2">
    <location>
        <begin position="28"/>
        <end position="121"/>
    </location>
</feature>
<evidence type="ECO:0000313" key="5">
    <source>
        <dbReference type="Proteomes" id="UP001595696"/>
    </source>
</evidence>